<dbReference type="OrthoDB" id="10611545at2759"/>
<reference evidence="2 3" key="1">
    <citation type="submission" date="2016-03" db="EMBL/GenBank/DDBJ databases">
        <authorList>
            <person name="Ploux O."/>
        </authorList>
    </citation>
    <scope>NUCLEOTIDE SEQUENCE [LARGE SCALE GENOMIC DNA]</scope>
    <source>
        <strain evidence="2 3">UAMH 11012</strain>
    </source>
</reference>
<dbReference type="AlphaFoldDB" id="A0A1L7XQJ7"/>
<protein>
    <submittedName>
        <fullName evidence="2">Uncharacterized protein</fullName>
    </submittedName>
</protein>
<gene>
    <name evidence="2" type="ORF">PAC_17221</name>
</gene>
<accession>A0A1L7XQJ7</accession>
<feature type="coiled-coil region" evidence="1">
    <location>
        <begin position="74"/>
        <end position="126"/>
    </location>
</feature>
<keyword evidence="3" id="KW-1185">Reference proteome</keyword>
<dbReference type="EMBL" id="FJOG01000043">
    <property type="protein sequence ID" value="CZR67322.1"/>
    <property type="molecule type" value="Genomic_DNA"/>
</dbReference>
<evidence type="ECO:0000313" key="2">
    <source>
        <dbReference type="EMBL" id="CZR67322.1"/>
    </source>
</evidence>
<proteinExistence type="predicted"/>
<keyword evidence="1" id="KW-0175">Coiled coil</keyword>
<sequence>MPRTITHNGVSVQLDESDELNVRIKFLQIISEDTQPPLEPAYIPTPFNLNALPNDPDALKQIITELDFKLADSQRIAAKEIKRLTGEYKTLENNIWQARRKFATSMKKKEAKIKELDARIEKEVEAWFDVNRENRSLREMIVDIHRGETVDTSNLEEALGEQRAAKLKAEQGQ</sequence>
<organism evidence="2 3">
    <name type="scientific">Phialocephala subalpina</name>
    <dbReference type="NCBI Taxonomy" id="576137"/>
    <lineage>
        <taxon>Eukaryota</taxon>
        <taxon>Fungi</taxon>
        <taxon>Dikarya</taxon>
        <taxon>Ascomycota</taxon>
        <taxon>Pezizomycotina</taxon>
        <taxon>Leotiomycetes</taxon>
        <taxon>Helotiales</taxon>
        <taxon>Mollisiaceae</taxon>
        <taxon>Phialocephala</taxon>
        <taxon>Phialocephala fortinii species complex</taxon>
    </lineage>
</organism>
<name>A0A1L7XQJ7_9HELO</name>
<evidence type="ECO:0000256" key="1">
    <source>
        <dbReference type="SAM" id="Coils"/>
    </source>
</evidence>
<evidence type="ECO:0000313" key="3">
    <source>
        <dbReference type="Proteomes" id="UP000184330"/>
    </source>
</evidence>
<dbReference type="Proteomes" id="UP000184330">
    <property type="component" value="Unassembled WGS sequence"/>
</dbReference>